<sequence>MTNVTFPIGIPTLIGISGFSGFWTKEVIPASRPHGDPIELDSRRDRLLRLDSFI</sequence>
<evidence type="ECO:0000313" key="1">
    <source>
        <dbReference type="EMBL" id="QSG07411.1"/>
    </source>
</evidence>
<dbReference type="Proteomes" id="UP000663525">
    <property type="component" value="Chromosome"/>
</dbReference>
<accession>A0A897N4K5</accession>
<evidence type="ECO:0000313" key="2">
    <source>
        <dbReference type="Proteomes" id="UP000663525"/>
    </source>
</evidence>
<protein>
    <submittedName>
        <fullName evidence="1">NADH dehydrogenase subunit L</fullName>
    </submittedName>
</protein>
<name>A0A897N4K5_9EURY</name>
<proteinExistence type="predicted"/>
<gene>
    <name evidence="1" type="primary">nuoL3</name>
    <name evidence="1" type="ORF">HSR121_3102</name>
</gene>
<organism evidence="1 2">
    <name type="scientific">Halapricum desulfuricans</name>
    <dbReference type="NCBI Taxonomy" id="2841257"/>
    <lineage>
        <taxon>Archaea</taxon>
        <taxon>Methanobacteriati</taxon>
        <taxon>Methanobacteriota</taxon>
        <taxon>Stenosarchaea group</taxon>
        <taxon>Halobacteria</taxon>
        <taxon>Halobacteriales</taxon>
        <taxon>Haloarculaceae</taxon>
        <taxon>Halapricum</taxon>
    </lineage>
</organism>
<dbReference type="AlphaFoldDB" id="A0A897N4K5"/>
<dbReference type="EMBL" id="CP064787">
    <property type="protein sequence ID" value="QSG07411.1"/>
    <property type="molecule type" value="Genomic_DNA"/>
</dbReference>
<reference evidence="1" key="1">
    <citation type="submission" date="2020-11" db="EMBL/GenBank/DDBJ databases">
        <title>Carbohydrate-dependent, anaerobic sulfur respiration: A novel catabolism in halophilic archaea.</title>
        <authorList>
            <person name="Sorokin D.Y."/>
            <person name="Messina E."/>
            <person name="Smedile F."/>
            <person name="La Cono V."/>
            <person name="Hallsworth J.E."/>
            <person name="Yakimov M.M."/>
        </authorList>
    </citation>
    <scope>NUCLEOTIDE SEQUENCE</scope>
    <source>
        <strain evidence="1">HSR12-1</strain>
    </source>
</reference>